<dbReference type="PANTHER" id="PTHR13156">
    <property type="entry name" value="NADH-UBIQUINONE OXIDOREDUCTASE 13 KD-A SUBUNIT"/>
    <property type="match status" value="1"/>
</dbReference>
<protein>
    <recommendedName>
        <fullName evidence="1">Zinc finger CHCC-type domain-containing protein</fullName>
    </recommendedName>
</protein>
<dbReference type="GO" id="GO:0005739">
    <property type="term" value="C:mitochondrion"/>
    <property type="evidence" value="ECO:0007669"/>
    <property type="project" value="GOC"/>
</dbReference>
<dbReference type="OrthoDB" id="307899at2759"/>
<evidence type="ECO:0000259" key="1">
    <source>
        <dbReference type="Pfam" id="PF10276"/>
    </source>
</evidence>
<dbReference type="STRING" id="667725.A0A0L0F6G0"/>
<proteinExistence type="predicted"/>
<accession>A0A0L0F6G0</accession>
<name>A0A0L0F6G0_9EUKA</name>
<reference evidence="2 3" key="1">
    <citation type="submission" date="2011-02" db="EMBL/GenBank/DDBJ databases">
        <title>The Genome Sequence of Sphaeroforma arctica JP610.</title>
        <authorList>
            <consortium name="The Broad Institute Genome Sequencing Platform"/>
            <person name="Russ C."/>
            <person name="Cuomo C."/>
            <person name="Young S.K."/>
            <person name="Zeng Q."/>
            <person name="Gargeya S."/>
            <person name="Alvarado L."/>
            <person name="Berlin A."/>
            <person name="Chapman S.B."/>
            <person name="Chen Z."/>
            <person name="Freedman E."/>
            <person name="Gellesch M."/>
            <person name="Goldberg J."/>
            <person name="Griggs A."/>
            <person name="Gujja S."/>
            <person name="Heilman E."/>
            <person name="Heiman D."/>
            <person name="Howarth C."/>
            <person name="Mehta T."/>
            <person name="Neiman D."/>
            <person name="Pearson M."/>
            <person name="Roberts A."/>
            <person name="Saif S."/>
            <person name="Shea T."/>
            <person name="Shenoy N."/>
            <person name="Sisk P."/>
            <person name="Stolte C."/>
            <person name="Sykes S."/>
            <person name="White J."/>
            <person name="Yandava C."/>
            <person name="Burger G."/>
            <person name="Gray M.W."/>
            <person name="Holland P.W.H."/>
            <person name="King N."/>
            <person name="Lang F.B.F."/>
            <person name="Roger A.J."/>
            <person name="Ruiz-Trillo I."/>
            <person name="Haas B."/>
            <person name="Nusbaum C."/>
            <person name="Birren B."/>
        </authorList>
    </citation>
    <scope>NUCLEOTIDE SEQUENCE [LARGE SCALE GENOMIC DNA]</scope>
    <source>
        <strain evidence="2 3">JP610</strain>
    </source>
</reference>
<dbReference type="EMBL" id="KQ247268">
    <property type="protein sequence ID" value="KNC72310.1"/>
    <property type="molecule type" value="Genomic_DNA"/>
</dbReference>
<dbReference type="FunFam" id="2.60.260.40:FF:000003">
    <property type="entry name" value="NADH dehydrogenase [ubiquinone] iron-sulfur protein 6, mitochondrial"/>
    <property type="match status" value="1"/>
</dbReference>
<keyword evidence="3" id="KW-1185">Reference proteome</keyword>
<feature type="domain" description="Zinc finger CHCC-type" evidence="1">
    <location>
        <begin position="20"/>
        <end position="56"/>
    </location>
</feature>
<dbReference type="AlphaFoldDB" id="A0A0L0F6G0"/>
<feature type="non-terminal residue" evidence="2">
    <location>
        <position position="1"/>
    </location>
</feature>
<gene>
    <name evidence="2" type="ORF">SARC_15138</name>
</gene>
<dbReference type="GO" id="GO:0006120">
    <property type="term" value="P:mitochondrial electron transport, NADH to ubiquinone"/>
    <property type="evidence" value="ECO:0007669"/>
    <property type="project" value="TreeGrafter"/>
</dbReference>
<dbReference type="eggNOG" id="KOG3456">
    <property type="taxonomic scope" value="Eukaryota"/>
</dbReference>
<dbReference type="Gene3D" id="2.60.260.40">
    <property type="entry name" value="q5lls5 like domains"/>
    <property type="match status" value="1"/>
</dbReference>
<evidence type="ECO:0000313" key="2">
    <source>
        <dbReference type="EMBL" id="KNC72310.1"/>
    </source>
</evidence>
<organism evidence="2 3">
    <name type="scientific">Sphaeroforma arctica JP610</name>
    <dbReference type="NCBI Taxonomy" id="667725"/>
    <lineage>
        <taxon>Eukaryota</taxon>
        <taxon>Ichthyosporea</taxon>
        <taxon>Ichthyophonida</taxon>
        <taxon>Sphaeroforma</taxon>
    </lineage>
</organism>
<sequence length="62" mass="6736">VNANPAQDLVNQIPPVEVMGRIVSCDGGGGALGHPKIFINLDNPEPQRCTYCGIRYVQKPHH</sequence>
<dbReference type="SUPFAM" id="SSF57802">
    <property type="entry name" value="Rubredoxin-like"/>
    <property type="match status" value="1"/>
</dbReference>
<evidence type="ECO:0000313" key="3">
    <source>
        <dbReference type="Proteomes" id="UP000054560"/>
    </source>
</evidence>
<dbReference type="PANTHER" id="PTHR13156:SF0">
    <property type="entry name" value="NADH DEHYDROGENASE [UBIQUINONE] IRON-SULFUR PROTEIN 6, MITOCHONDRIAL"/>
    <property type="match status" value="1"/>
</dbReference>
<dbReference type="GeneID" id="25915642"/>
<dbReference type="InterPro" id="IPR019401">
    <property type="entry name" value="Znf_CHCC"/>
</dbReference>
<dbReference type="RefSeq" id="XP_014146212.1">
    <property type="nucleotide sequence ID" value="XM_014290737.1"/>
</dbReference>
<dbReference type="Pfam" id="PF10276">
    <property type="entry name" value="zf-CHCC"/>
    <property type="match status" value="1"/>
</dbReference>
<dbReference type="Proteomes" id="UP000054560">
    <property type="component" value="Unassembled WGS sequence"/>
</dbReference>